<dbReference type="EMBL" id="JARPUR010000002">
    <property type="protein sequence ID" value="KAK4882979.1"/>
    <property type="molecule type" value="Genomic_DNA"/>
</dbReference>
<dbReference type="PANTHER" id="PTHR21411:SF0">
    <property type="entry name" value="REGULATORY PROTEIN ZESTE"/>
    <property type="match status" value="1"/>
</dbReference>
<keyword evidence="4" id="KW-0804">Transcription</keyword>
<dbReference type="Pfam" id="PF13873">
    <property type="entry name" value="Myb_DNA-bind_5"/>
    <property type="match status" value="1"/>
</dbReference>
<keyword evidence="3" id="KW-0805">Transcription regulation</keyword>
<dbReference type="PANTHER" id="PTHR21411">
    <property type="entry name" value="APONTIC"/>
    <property type="match status" value="1"/>
</dbReference>
<feature type="region of interest" description="Disordered" evidence="6">
    <location>
        <begin position="172"/>
        <end position="197"/>
    </location>
</feature>
<evidence type="ECO:0000256" key="5">
    <source>
        <dbReference type="ARBA" id="ARBA00025466"/>
    </source>
</evidence>
<comment type="function">
    <text evidence="5">Involved in transvection phenomena (= synapsis-dependent gene expression), where the synaptic pairing of chromosomes carrying genes with which zeste interacts influences the expression of these genes. Zeste binds to DNA and stimulates transcription from a nearby promoter.</text>
</comment>
<dbReference type="Proteomes" id="UP001353858">
    <property type="component" value="Unassembled WGS sequence"/>
</dbReference>
<evidence type="ECO:0000259" key="7">
    <source>
        <dbReference type="Pfam" id="PF13873"/>
    </source>
</evidence>
<accession>A0AAN7Q1K9</accession>
<evidence type="ECO:0000313" key="9">
    <source>
        <dbReference type="Proteomes" id="UP001353858"/>
    </source>
</evidence>
<organism evidence="8 9">
    <name type="scientific">Aquatica leii</name>
    <dbReference type="NCBI Taxonomy" id="1421715"/>
    <lineage>
        <taxon>Eukaryota</taxon>
        <taxon>Metazoa</taxon>
        <taxon>Ecdysozoa</taxon>
        <taxon>Arthropoda</taxon>
        <taxon>Hexapoda</taxon>
        <taxon>Insecta</taxon>
        <taxon>Pterygota</taxon>
        <taxon>Neoptera</taxon>
        <taxon>Endopterygota</taxon>
        <taxon>Coleoptera</taxon>
        <taxon>Polyphaga</taxon>
        <taxon>Elateriformia</taxon>
        <taxon>Elateroidea</taxon>
        <taxon>Lampyridae</taxon>
        <taxon>Luciolinae</taxon>
        <taxon>Aquatica</taxon>
    </lineage>
</organism>
<dbReference type="InterPro" id="IPR028002">
    <property type="entry name" value="Myb_DNA-bind_5"/>
</dbReference>
<evidence type="ECO:0000256" key="4">
    <source>
        <dbReference type="ARBA" id="ARBA00023163"/>
    </source>
</evidence>
<proteinExistence type="predicted"/>
<dbReference type="AlphaFoldDB" id="A0AAN7Q1K9"/>
<feature type="domain" description="Myb/SANT-like DNA-binding" evidence="7">
    <location>
        <begin position="9"/>
        <end position="87"/>
    </location>
</feature>
<name>A0AAN7Q1K9_9COLE</name>
<comment type="subunit">
    <text evidence="1">Self-associates forming complexes of several hundred monomers.</text>
</comment>
<reference evidence="9" key="1">
    <citation type="submission" date="2023-01" db="EMBL/GenBank/DDBJ databases">
        <title>Key to firefly adult light organ development and bioluminescence: homeobox transcription factors regulate luciferase expression and transportation to peroxisome.</title>
        <authorList>
            <person name="Fu X."/>
        </authorList>
    </citation>
    <scope>NUCLEOTIDE SEQUENCE [LARGE SCALE GENOMIC DNA]</scope>
</reference>
<protein>
    <recommendedName>
        <fullName evidence="2">Regulatory protein zeste</fullName>
    </recommendedName>
</protein>
<feature type="compositionally biased region" description="Basic residues" evidence="6">
    <location>
        <begin position="176"/>
        <end position="188"/>
    </location>
</feature>
<evidence type="ECO:0000256" key="1">
    <source>
        <dbReference type="ARBA" id="ARBA00011764"/>
    </source>
</evidence>
<gene>
    <name evidence="8" type="ORF">RN001_006298</name>
</gene>
<feature type="region of interest" description="Disordered" evidence="6">
    <location>
        <begin position="77"/>
        <end position="102"/>
    </location>
</feature>
<evidence type="ECO:0000313" key="8">
    <source>
        <dbReference type="EMBL" id="KAK4882979.1"/>
    </source>
</evidence>
<comment type="caution">
    <text evidence="8">The sequence shown here is derived from an EMBL/GenBank/DDBJ whole genome shotgun (WGS) entry which is preliminary data.</text>
</comment>
<evidence type="ECO:0000256" key="6">
    <source>
        <dbReference type="SAM" id="MobiDB-lite"/>
    </source>
</evidence>
<keyword evidence="9" id="KW-1185">Reference proteome</keyword>
<evidence type="ECO:0000256" key="2">
    <source>
        <dbReference type="ARBA" id="ARBA00016807"/>
    </source>
</evidence>
<sequence length="275" mass="31564">MNNQSNRIRAPRFEAAEKRIIFNIIEKYAHIIENKKTDAVTSEEKNKAWVAVAAELNRSCPSSHYRTTESISKFWKNSKKTARHQTAQERQERIKTGGGTPQIEIKNEHYETVLSIINGKTVFGHENPFDTDKVGDITEIESGNGGDEAVDETDENIVIIFEDLDSIYEETPPAEKRRHPCPHPKKLLPQKMDRPKTSGMVRQRLRQSHSIKTKQPAYHWHTSYASVTTELQMFINLENEIIATTQIKNGNITITIKHKNQNLELSKSKITDLLY</sequence>
<evidence type="ECO:0000256" key="3">
    <source>
        <dbReference type="ARBA" id="ARBA00023015"/>
    </source>
</evidence>
<feature type="compositionally biased region" description="Basic and acidic residues" evidence="6">
    <location>
        <begin position="86"/>
        <end position="95"/>
    </location>
</feature>